<dbReference type="EMBL" id="LT549890">
    <property type="protein sequence ID" value="SAI86602.1"/>
    <property type="molecule type" value="Genomic_DNA"/>
</dbReference>
<reference evidence="2" key="1">
    <citation type="submission" date="2016-04" db="EMBL/GenBank/DDBJ databases">
        <authorList>
            <person name="Shah S.A."/>
            <person name="Garrett R.A."/>
        </authorList>
    </citation>
    <scope>NUCLEOTIDE SEQUENCE [LARGE SCALE GENOMIC DNA]</scope>
    <source>
        <strain evidence="2">ATCC 35091 / DSM 1616 / JCM 8930 / NBRC 15331 / P1</strain>
    </source>
</reference>
<dbReference type="PANTHER" id="PTHR33293">
    <property type="entry name" value="INSERTION ELEMENT IS1 1 PROTEIN INSB-RELATED"/>
    <property type="match status" value="1"/>
</dbReference>
<dbReference type="Proteomes" id="UP000076770">
    <property type="component" value="Chromosome i"/>
</dbReference>
<dbReference type="PANTHER" id="PTHR33293:SF1">
    <property type="entry name" value="INSERTION ELEMENT IS1 1 PROTEIN INSB-RELATED"/>
    <property type="match status" value="1"/>
</dbReference>
<dbReference type="AlphaFoldDB" id="A0A157T5K6"/>
<organism evidence="1 2">
    <name type="scientific">Saccharolobus solfataricus</name>
    <name type="common">Sulfolobus solfataricus</name>
    <dbReference type="NCBI Taxonomy" id="2287"/>
    <lineage>
        <taxon>Archaea</taxon>
        <taxon>Thermoproteota</taxon>
        <taxon>Thermoprotei</taxon>
        <taxon>Sulfolobales</taxon>
        <taxon>Sulfolobaceae</taxon>
        <taxon>Saccharolobus</taxon>
    </lineage>
</organism>
<sequence>MNIFTMFSPTVGARHALARRLCFNSHLDHISPAEEYYSPQLINLYIGYEIFVRVTNMDLVTLAQLILMILRNLNLKPRKYELKDIALAAYSLGVQITKTGIPPSTLYYYLRKVGIRRRRESRPTCPSCNSNRVVKNGSSRGKAKYKCKACGRTFYDALKHRMDREQRERILKEYLNRMSMRAISRVEGKPLTTVYSLVRRVGIRAFTNLTILKGELKNFTAKFTVFDEFWTYFRVRHGVMREDLWIWTALADGVPFYEFGDRSYGTFRLGWLPRSEVNYTDYYCVYQVLDNRVAGKKYTYLVESHNSWCRLVRLARDTKAVTRSGRMAEYSLALLNVMYPHVFSRERTPLNEAYLKGVQYIRENLI</sequence>
<evidence type="ECO:0000313" key="1">
    <source>
        <dbReference type="EMBL" id="SAI86602.1"/>
    </source>
</evidence>
<proteinExistence type="predicted"/>
<dbReference type="PATRIC" id="fig|2287.9.peg.3200"/>
<gene>
    <name evidence="1" type="ORF">SSOP1_3048</name>
</gene>
<accession>A0A157T5K6</accession>
<evidence type="ECO:0000313" key="2">
    <source>
        <dbReference type="Proteomes" id="UP000076770"/>
    </source>
</evidence>
<name>A0A157T5K6_SACSO</name>
<protein>
    <submittedName>
        <fullName evidence="1">Transposase in ISC1173</fullName>
    </submittedName>
</protein>
<dbReference type="InterPro" id="IPR051354">
    <property type="entry name" value="Transposase_27_IS1"/>
</dbReference>